<organism evidence="1 2">
    <name type="scientific">Nocardia suismassiliense</name>
    <dbReference type="NCBI Taxonomy" id="2077092"/>
    <lineage>
        <taxon>Bacteria</taxon>
        <taxon>Bacillati</taxon>
        <taxon>Actinomycetota</taxon>
        <taxon>Actinomycetes</taxon>
        <taxon>Mycobacteriales</taxon>
        <taxon>Nocardiaceae</taxon>
        <taxon>Nocardia</taxon>
    </lineage>
</organism>
<dbReference type="RefSeq" id="WP_387722366.1">
    <property type="nucleotide sequence ID" value="NZ_JBIAPI010000008.1"/>
</dbReference>
<proteinExistence type="predicted"/>
<dbReference type="Proteomes" id="UP001601948">
    <property type="component" value="Unassembled WGS sequence"/>
</dbReference>
<accession>A0ABW6R0R9</accession>
<dbReference type="EMBL" id="JBIAPI010000008">
    <property type="protein sequence ID" value="MFF3226828.1"/>
    <property type="molecule type" value="Genomic_DNA"/>
</dbReference>
<evidence type="ECO:0000313" key="2">
    <source>
        <dbReference type="Proteomes" id="UP001601948"/>
    </source>
</evidence>
<name>A0ABW6R0R9_9NOCA</name>
<sequence length="119" mass="13212">MTNRHTAEQLRELLERGADSTNSITDRIAIHVLHRAGLLGKRFLDNHISIETVALGGDHVHLAFIRDWSALAHQDERLSRTERCCLELAACIALSVPHPATTGKVTPATPMKIHVCTQY</sequence>
<protein>
    <submittedName>
        <fullName evidence="1">Uncharacterized protein</fullName>
    </submittedName>
</protein>
<comment type="caution">
    <text evidence="1">The sequence shown here is derived from an EMBL/GenBank/DDBJ whole genome shotgun (WGS) entry which is preliminary data.</text>
</comment>
<evidence type="ECO:0000313" key="1">
    <source>
        <dbReference type="EMBL" id="MFF3226828.1"/>
    </source>
</evidence>
<keyword evidence="2" id="KW-1185">Reference proteome</keyword>
<gene>
    <name evidence="1" type="ORF">ACFYV7_28820</name>
</gene>
<reference evidence="1 2" key="1">
    <citation type="submission" date="2024-10" db="EMBL/GenBank/DDBJ databases">
        <title>The Natural Products Discovery Center: Release of the First 8490 Sequenced Strains for Exploring Actinobacteria Biosynthetic Diversity.</title>
        <authorList>
            <person name="Kalkreuter E."/>
            <person name="Kautsar S.A."/>
            <person name="Yang D."/>
            <person name="Bader C.D."/>
            <person name="Teijaro C.N."/>
            <person name="Fluegel L."/>
            <person name="Davis C.M."/>
            <person name="Simpson J.R."/>
            <person name="Lauterbach L."/>
            <person name="Steele A.D."/>
            <person name="Gui C."/>
            <person name="Meng S."/>
            <person name="Li G."/>
            <person name="Viehrig K."/>
            <person name="Ye F."/>
            <person name="Su P."/>
            <person name="Kiefer A.F."/>
            <person name="Nichols A."/>
            <person name="Cepeda A.J."/>
            <person name="Yan W."/>
            <person name="Fan B."/>
            <person name="Jiang Y."/>
            <person name="Adhikari A."/>
            <person name="Zheng C.-J."/>
            <person name="Schuster L."/>
            <person name="Cowan T.M."/>
            <person name="Smanski M.J."/>
            <person name="Chevrette M.G."/>
            <person name="De Carvalho L.P.S."/>
            <person name="Shen B."/>
        </authorList>
    </citation>
    <scope>NUCLEOTIDE SEQUENCE [LARGE SCALE GENOMIC DNA]</scope>
    <source>
        <strain evidence="1 2">NPDC003040</strain>
    </source>
</reference>